<name>A0A085MB29_9BILA</name>
<sequence length="308" mass="34450">MKTRAKSVTSPYFASLQRTGATGSEDSEIETGEETKPERKRPRKRNGKEKPKKAKIAKEPSVEANDQPPENTGRKPPKRQRGKKGSAEAEDQKPHSNAKKGKRTLTNRRAKNSPNNSPSDGSTTEWEDVENSDCAAPSTSSQVELVVKSCNTKEENKKHFSLIRRYLNRIVKIRKENRHQILLLCFLAHGQHSSKCCSDTLTLGFALSMVPPSIALGESSHEEAILNRLVRWFRKKYSIPPSNLPINCHNSNTNEKLCSMFLTGVVGNQREHTMVFISIARSLGMQVRLVVSLDSNFFFSEVDASMVA</sequence>
<dbReference type="GO" id="GO:0006289">
    <property type="term" value="P:nucleotide-excision repair"/>
    <property type="evidence" value="ECO:0007669"/>
    <property type="project" value="InterPro"/>
</dbReference>
<organism evidence="2 3">
    <name type="scientific">Trichuris suis</name>
    <name type="common">pig whipworm</name>
    <dbReference type="NCBI Taxonomy" id="68888"/>
    <lineage>
        <taxon>Eukaryota</taxon>
        <taxon>Metazoa</taxon>
        <taxon>Ecdysozoa</taxon>
        <taxon>Nematoda</taxon>
        <taxon>Enoplea</taxon>
        <taxon>Dorylaimia</taxon>
        <taxon>Trichinellida</taxon>
        <taxon>Trichuridae</taxon>
        <taxon>Trichuris</taxon>
    </lineage>
</organism>
<dbReference type="InterPro" id="IPR038765">
    <property type="entry name" value="Papain-like_cys_pep_sf"/>
</dbReference>
<protein>
    <submittedName>
        <fullName evidence="2">Uncharacterized protein</fullName>
    </submittedName>
</protein>
<dbReference type="EMBL" id="KL363208">
    <property type="protein sequence ID" value="KFD54425.1"/>
    <property type="molecule type" value="Genomic_DNA"/>
</dbReference>
<gene>
    <name evidence="2" type="ORF">M513_04768</name>
</gene>
<dbReference type="GO" id="GO:0003697">
    <property type="term" value="F:single-stranded DNA binding"/>
    <property type="evidence" value="ECO:0007669"/>
    <property type="project" value="TreeGrafter"/>
</dbReference>
<dbReference type="GO" id="GO:0005737">
    <property type="term" value="C:cytoplasm"/>
    <property type="evidence" value="ECO:0007669"/>
    <property type="project" value="TreeGrafter"/>
</dbReference>
<reference evidence="2 3" key="1">
    <citation type="journal article" date="2014" name="Nat. Genet.">
        <title>Genome and transcriptome of the porcine whipworm Trichuris suis.</title>
        <authorList>
            <person name="Jex A.R."/>
            <person name="Nejsum P."/>
            <person name="Schwarz E.M."/>
            <person name="Hu L."/>
            <person name="Young N.D."/>
            <person name="Hall R.S."/>
            <person name="Korhonen P.K."/>
            <person name="Liao S."/>
            <person name="Thamsborg S."/>
            <person name="Xia J."/>
            <person name="Xu P."/>
            <person name="Wang S."/>
            <person name="Scheerlinck J.P."/>
            <person name="Hofmann A."/>
            <person name="Sternberg P.W."/>
            <person name="Wang J."/>
            <person name="Gasser R.B."/>
        </authorList>
    </citation>
    <scope>NUCLEOTIDE SEQUENCE [LARGE SCALE GENOMIC DNA]</scope>
    <source>
        <strain evidence="2">DCEP-RM93M</strain>
    </source>
</reference>
<dbReference type="GO" id="GO:0006298">
    <property type="term" value="P:mismatch repair"/>
    <property type="evidence" value="ECO:0007669"/>
    <property type="project" value="TreeGrafter"/>
</dbReference>
<keyword evidence="3" id="KW-1185">Reference proteome</keyword>
<dbReference type="PANTHER" id="PTHR12135">
    <property type="entry name" value="DNA REPAIR PROTEIN XP-C / RAD4"/>
    <property type="match status" value="1"/>
</dbReference>
<dbReference type="Proteomes" id="UP000030764">
    <property type="component" value="Unassembled WGS sequence"/>
</dbReference>
<feature type="compositionally biased region" description="Basic and acidic residues" evidence="1">
    <location>
        <begin position="85"/>
        <end position="94"/>
    </location>
</feature>
<dbReference type="InterPro" id="IPR004583">
    <property type="entry name" value="DNA_repair_Rad4"/>
</dbReference>
<accession>A0A085MB29</accession>
<evidence type="ECO:0000313" key="3">
    <source>
        <dbReference type="Proteomes" id="UP000030764"/>
    </source>
</evidence>
<dbReference type="GO" id="GO:0000111">
    <property type="term" value="C:nucleotide-excision repair factor 2 complex"/>
    <property type="evidence" value="ECO:0007669"/>
    <property type="project" value="TreeGrafter"/>
</dbReference>
<dbReference type="InterPro" id="IPR036985">
    <property type="entry name" value="Transglutaminase-like_sf"/>
</dbReference>
<dbReference type="GO" id="GO:0003684">
    <property type="term" value="F:damaged DNA binding"/>
    <property type="evidence" value="ECO:0007669"/>
    <property type="project" value="InterPro"/>
</dbReference>
<feature type="compositionally biased region" description="Basic residues" evidence="1">
    <location>
        <begin position="75"/>
        <end position="84"/>
    </location>
</feature>
<dbReference type="PANTHER" id="PTHR12135:SF0">
    <property type="entry name" value="DNA REPAIR PROTEIN COMPLEMENTING XP-C CELLS"/>
    <property type="match status" value="1"/>
</dbReference>
<dbReference type="GO" id="GO:0071942">
    <property type="term" value="C:XPC complex"/>
    <property type="evidence" value="ECO:0007669"/>
    <property type="project" value="TreeGrafter"/>
</dbReference>
<feature type="compositionally biased region" description="Polar residues" evidence="1">
    <location>
        <begin position="1"/>
        <end position="24"/>
    </location>
</feature>
<feature type="compositionally biased region" description="Polar residues" evidence="1">
    <location>
        <begin position="112"/>
        <end position="124"/>
    </location>
</feature>
<evidence type="ECO:0000313" key="2">
    <source>
        <dbReference type="EMBL" id="KFD54425.1"/>
    </source>
</evidence>
<dbReference type="SUPFAM" id="SSF54001">
    <property type="entry name" value="Cysteine proteinases"/>
    <property type="match status" value="1"/>
</dbReference>
<dbReference type="AlphaFoldDB" id="A0A085MB29"/>
<evidence type="ECO:0000256" key="1">
    <source>
        <dbReference type="SAM" id="MobiDB-lite"/>
    </source>
</evidence>
<feature type="compositionally biased region" description="Basic residues" evidence="1">
    <location>
        <begin position="96"/>
        <end position="111"/>
    </location>
</feature>
<proteinExistence type="predicted"/>
<feature type="region of interest" description="Disordered" evidence="1">
    <location>
        <begin position="1"/>
        <end position="138"/>
    </location>
</feature>
<dbReference type="Gene3D" id="3.90.260.10">
    <property type="entry name" value="Transglutaminase-like"/>
    <property type="match status" value="1"/>
</dbReference>
<feature type="compositionally biased region" description="Basic residues" evidence="1">
    <location>
        <begin position="38"/>
        <end position="55"/>
    </location>
</feature>